<dbReference type="AlphaFoldDB" id="A0AAW2WYW0"/>
<gene>
    <name evidence="1" type="ORF">Slati_1726000</name>
</gene>
<reference evidence="1" key="1">
    <citation type="submission" date="2020-06" db="EMBL/GenBank/DDBJ databases">
        <authorList>
            <person name="Li T."/>
            <person name="Hu X."/>
            <person name="Zhang T."/>
            <person name="Song X."/>
            <person name="Zhang H."/>
            <person name="Dai N."/>
            <person name="Sheng W."/>
            <person name="Hou X."/>
            <person name="Wei L."/>
        </authorList>
    </citation>
    <scope>NUCLEOTIDE SEQUENCE</scope>
    <source>
        <strain evidence="1">KEN1</strain>
        <tissue evidence="1">Leaf</tissue>
    </source>
</reference>
<organism evidence="1">
    <name type="scientific">Sesamum latifolium</name>
    <dbReference type="NCBI Taxonomy" id="2727402"/>
    <lineage>
        <taxon>Eukaryota</taxon>
        <taxon>Viridiplantae</taxon>
        <taxon>Streptophyta</taxon>
        <taxon>Embryophyta</taxon>
        <taxon>Tracheophyta</taxon>
        <taxon>Spermatophyta</taxon>
        <taxon>Magnoliopsida</taxon>
        <taxon>eudicotyledons</taxon>
        <taxon>Gunneridae</taxon>
        <taxon>Pentapetalae</taxon>
        <taxon>asterids</taxon>
        <taxon>lamiids</taxon>
        <taxon>Lamiales</taxon>
        <taxon>Pedaliaceae</taxon>
        <taxon>Sesamum</taxon>
    </lineage>
</organism>
<protein>
    <submittedName>
        <fullName evidence="1">Uncharacterized protein</fullName>
    </submittedName>
</protein>
<comment type="caution">
    <text evidence="1">The sequence shown here is derived from an EMBL/GenBank/DDBJ whole genome shotgun (WGS) entry which is preliminary data.</text>
</comment>
<sequence>MEVVLSAQSFLRTFDMVRASQSLALHSRYSEAWERPPSGLVKVNFVGAVFEGGKEGGIGVIARDYAGQCLVWCFVQI</sequence>
<accession>A0AAW2WYW0</accession>
<dbReference type="EMBL" id="JACGWN010000006">
    <property type="protein sequence ID" value="KAL0445981.1"/>
    <property type="molecule type" value="Genomic_DNA"/>
</dbReference>
<proteinExistence type="predicted"/>
<name>A0AAW2WYW0_9LAMI</name>
<reference evidence="1" key="2">
    <citation type="journal article" date="2024" name="Plant">
        <title>Genomic evolution and insights into agronomic trait innovations of Sesamum species.</title>
        <authorList>
            <person name="Miao H."/>
            <person name="Wang L."/>
            <person name="Qu L."/>
            <person name="Liu H."/>
            <person name="Sun Y."/>
            <person name="Le M."/>
            <person name="Wang Q."/>
            <person name="Wei S."/>
            <person name="Zheng Y."/>
            <person name="Lin W."/>
            <person name="Duan Y."/>
            <person name="Cao H."/>
            <person name="Xiong S."/>
            <person name="Wang X."/>
            <person name="Wei L."/>
            <person name="Li C."/>
            <person name="Ma Q."/>
            <person name="Ju M."/>
            <person name="Zhao R."/>
            <person name="Li G."/>
            <person name="Mu C."/>
            <person name="Tian Q."/>
            <person name="Mei H."/>
            <person name="Zhang T."/>
            <person name="Gao T."/>
            <person name="Zhang H."/>
        </authorList>
    </citation>
    <scope>NUCLEOTIDE SEQUENCE</scope>
    <source>
        <strain evidence="1">KEN1</strain>
    </source>
</reference>
<evidence type="ECO:0000313" key="1">
    <source>
        <dbReference type="EMBL" id="KAL0445981.1"/>
    </source>
</evidence>